<gene>
    <name evidence="3" type="ORF">HCN56_15160</name>
</gene>
<proteinExistence type="predicted"/>
<feature type="region of interest" description="Disordered" evidence="1">
    <location>
        <begin position="31"/>
        <end position="64"/>
    </location>
</feature>
<dbReference type="EMBL" id="JAAVJD010000115">
    <property type="protein sequence ID" value="NJQ06884.1"/>
    <property type="molecule type" value="Genomic_DNA"/>
</dbReference>
<evidence type="ECO:0000256" key="1">
    <source>
        <dbReference type="SAM" id="MobiDB-lite"/>
    </source>
</evidence>
<dbReference type="InterPro" id="IPR015035">
    <property type="entry name" value="DUF1918"/>
</dbReference>
<reference evidence="3 4" key="1">
    <citation type="submission" date="2020-03" db="EMBL/GenBank/DDBJ databases">
        <title>Draft genome of Streptomyces sp. ventii, isolated from the Axial Seamount in the Pacific Ocean, and resequencing of the two type strains Streptomyces lonarensis strain NCL 716 and Streptomyces bohaiensis strain 11A07.</title>
        <authorList>
            <person name="Loughran R.M."/>
            <person name="Pfannmuller K.M."/>
            <person name="Wasson B.J."/>
            <person name="Deadmond M.C."/>
            <person name="Paddock B.E."/>
            <person name="Koyack M.J."/>
            <person name="Gallegos D.A."/>
            <person name="Mitchell E.A."/>
            <person name="Ushijima B."/>
            <person name="Saw J.H."/>
            <person name="Mcphail K.L."/>
            <person name="Videau P."/>
        </authorList>
    </citation>
    <scope>NUCLEOTIDE SEQUENCE [LARGE SCALE GENOMIC DNA]</scope>
    <source>
        <strain evidence="3 4">NCL716</strain>
    </source>
</reference>
<protein>
    <submittedName>
        <fullName evidence="3">DUF1918 domain-containing protein</fullName>
    </submittedName>
</protein>
<dbReference type="AlphaFoldDB" id="A0A7X6I039"/>
<evidence type="ECO:0000313" key="3">
    <source>
        <dbReference type="EMBL" id="NJQ06884.1"/>
    </source>
</evidence>
<accession>A0A7X6I039</accession>
<name>A0A7X6I039_9ACTN</name>
<dbReference type="Pfam" id="PF08940">
    <property type="entry name" value="DUF1918"/>
    <property type="match status" value="1"/>
</dbReference>
<comment type="caution">
    <text evidence="3">The sequence shown here is derived from an EMBL/GenBank/DDBJ whole genome shotgun (WGS) entry which is preliminary data.</text>
</comment>
<feature type="domain" description="DUF1918" evidence="2">
    <location>
        <begin position="1"/>
        <end position="57"/>
    </location>
</feature>
<keyword evidence="4" id="KW-1185">Reference proteome</keyword>
<sequence>MRAHNGDRMVTHGRTVGDPDRVARVVEVLGPDGAPPYRVRDETGHETVVSPGPDTTVRRGPDDG</sequence>
<dbReference type="Gene3D" id="2.30.30.440">
    <property type="entry name" value="Domain of unknown function DUF1918"/>
    <property type="match status" value="1"/>
</dbReference>
<dbReference type="RefSeq" id="WP_167971402.1">
    <property type="nucleotide sequence ID" value="NZ_BHZG01000053.1"/>
</dbReference>
<evidence type="ECO:0000313" key="4">
    <source>
        <dbReference type="Proteomes" id="UP000578686"/>
    </source>
</evidence>
<organism evidence="3 4">
    <name type="scientific">Streptomyces lonarensis</name>
    <dbReference type="NCBI Taxonomy" id="700599"/>
    <lineage>
        <taxon>Bacteria</taxon>
        <taxon>Bacillati</taxon>
        <taxon>Actinomycetota</taxon>
        <taxon>Actinomycetes</taxon>
        <taxon>Kitasatosporales</taxon>
        <taxon>Streptomycetaceae</taxon>
        <taxon>Streptomyces</taxon>
    </lineage>
</organism>
<dbReference type="SUPFAM" id="SSF50118">
    <property type="entry name" value="Cell growth inhibitor/plasmid maintenance toxic component"/>
    <property type="match status" value="1"/>
</dbReference>
<evidence type="ECO:0000259" key="2">
    <source>
        <dbReference type="Pfam" id="PF08940"/>
    </source>
</evidence>
<dbReference type="Proteomes" id="UP000578686">
    <property type="component" value="Unassembled WGS sequence"/>
</dbReference>